<accession>A0AAD9DIB6</accession>
<dbReference type="SUPFAM" id="SSF56235">
    <property type="entry name" value="N-terminal nucleophile aminohydrolases (Ntn hydrolases)"/>
    <property type="match status" value="1"/>
</dbReference>
<dbReference type="EMBL" id="JATAAI010000001">
    <property type="protein sequence ID" value="KAK1748257.1"/>
    <property type="molecule type" value="Genomic_DNA"/>
</dbReference>
<keyword evidence="5" id="KW-0647">Proteasome</keyword>
<keyword evidence="1" id="KW-0963">Cytoplasm</keyword>
<dbReference type="InterPro" id="IPR001353">
    <property type="entry name" value="Proteasome_sua/b"/>
</dbReference>
<dbReference type="GO" id="GO:0005737">
    <property type="term" value="C:cytoplasm"/>
    <property type="evidence" value="ECO:0007669"/>
    <property type="project" value="TreeGrafter"/>
</dbReference>
<organism evidence="5 6">
    <name type="scientific">Skeletonema marinoi</name>
    <dbReference type="NCBI Taxonomy" id="267567"/>
    <lineage>
        <taxon>Eukaryota</taxon>
        <taxon>Sar</taxon>
        <taxon>Stramenopiles</taxon>
        <taxon>Ochrophyta</taxon>
        <taxon>Bacillariophyta</taxon>
        <taxon>Coscinodiscophyceae</taxon>
        <taxon>Thalassiosirophycidae</taxon>
        <taxon>Thalassiosirales</taxon>
        <taxon>Skeletonemataceae</taxon>
        <taxon>Skeletonema</taxon>
        <taxon>Skeletonema marinoi-dohrnii complex</taxon>
    </lineage>
</organism>
<evidence type="ECO:0000256" key="3">
    <source>
        <dbReference type="ARBA" id="ARBA00022801"/>
    </source>
</evidence>
<evidence type="ECO:0000256" key="1">
    <source>
        <dbReference type="ARBA" id="ARBA00022490"/>
    </source>
</evidence>
<dbReference type="EC" id="3.4.25.1" evidence="5"/>
<keyword evidence="6" id="KW-1185">Reference proteome</keyword>
<proteinExistence type="predicted"/>
<dbReference type="Pfam" id="PF00227">
    <property type="entry name" value="Proteasome"/>
    <property type="match status" value="2"/>
</dbReference>
<evidence type="ECO:0000313" key="5">
    <source>
        <dbReference type="EMBL" id="KAK1748257.1"/>
    </source>
</evidence>
<dbReference type="PANTHER" id="PTHR32194">
    <property type="entry name" value="METALLOPROTEASE TLDD"/>
    <property type="match status" value="1"/>
</dbReference>
<sequence length="318" mass="34685">MRSMKDRYSVNRMVSFQTILPQWAKKICYSWSLLLLSLLFLSIISASNAQKSDEVSMGTTILAVRYKGGVVVGADTRTSVSGYVSNRYAAKLTFVLDREVDEFVTYANSSPEMPSADASTCVICRSGSAADTQHLASVIRTELVSRKLLYRIRGTVTHVASLLRNLLANEPSLSASLICAGYDGELGRGVIYTITPGGTVFEEKAWAAGGSGSTYILGHLDSCHPKDELGMDSNDQILNSEEEALDFVSKALSLAMDRDGSSGGFIRMYVINKDGKRFVSRFVDKSNERKNSEDSVASQLSLRHFAPAVTRKSSAKLN</sequence>
<keyword evidence="4" id="KW-0732">Signal</keyword>
<dbReference type="InterPro" id="IPR029055">
    <property type="entry name" value="Ntn_hydrolases_N"/>
</dbReference>
<keyword evidence="2" id="KW-0645">Protease</keyword>
<dbReference type="AlphaFoldDB" id="A0AAD9DIB6"/>
<dbReference type="Proteomes" id="UP001224775">
    <property type="component" value="Unassembled WGS sequence"/>
</dbReference>
<protein>
    <submittedName>
        <fullName evidence="5">Proteasome subunit beta type-6</fullName>
        <ecNumber evidence="5">3.4.25.1</ecNumber>
    </submittedName>
</protein>
<feature type="chain" id="PRO_5042094266" evidence="4">
    <location>
        <begin position="50"/>
        <end position="318"/>
    </location>
</feature>
<dbReference type="GO" id="GO:0051603">
    <property type="term" value="P:proteolysis involved in protein catabolic process"/>
    <property type="evidence" value="ECO:0007669"/>
    <property type="project" value="InterPro"/>
</dbReference>
<dbReference type="InterPro" id="IPR023333">
    <property type="entry name" value="Proteasome_suB-type"/>
</dbReference>
<feature type="signal peptide" evidence="4">
    <location>
        <begin position="1"/>
        <end position="49"/>
    </location>
</feature>
<dbReference type="PANTHER" id="PTHR32194:SF0">
    <property type="entry name" value="ATP-DEPENDENT PROTEASE SUBUNIT HSLV"/>
    <property type="match status" value="1"/>
</dbReference>
<reference evidence="5" key="1">
    <citation type="submission" date="2023-06" db="EMBL/GenBank/DDBJ databases">
        <title>Survivors Of The Sea: Transcriptome response of Skeletonema marinoi to long-term dormancy.</title>
        <authorList>
            <person name="Pinder M.I.M."/>
            <person name="Kourtchenko O."/>
            <person name="Robertson E.K."/>
            <person name="Larsson T."/>
            <person name="Maumus F."/>
            <person name="Osuna-Cruz C.M."/>
            <person name="Vancaester E."/>
            <person name="Stenow R."/>
            <person name="Vandepoele K."/>
            <person name="Ploug H."/>
            <person name="Bruchert V."/>
            <person name="Godhe A."/>
            <person name="Topel M."/>
        </authorList>
    </citation>
    <scope>NUCLEOTIDE SEQUENCE</scope>
    <source>
        <strain evidence="5">R05AC</strain>
    </source>
</reference>
<dbReference type="GO" id="GO:0005839">
    <property type="term" value="C:proteasome core complex"/>
    <property type="evidence" value="ECO:0007669"/>
    <property type="project" value="InterPro"/>
</dbReference>
<keyword evidence="3 5" id="KW-0378">Hydrolase</keyword>
<gene>
    <name evidence="5" type="ORF">QTG54_000196</name>
</gene>
<comment type="caution">
    <text evidence="5">The sequence shown here is derived from an EMBL/GenBank/DDBJ whole genome shotgun (WGS) entry which is preliminary data.</text>
</comment>
<evidence type="ECO:0000313" key="6">
    <source>
        <dbReference type="Proteomes" id="UP001224775"/>
    </source>
</evidence>
<dbReference type="Gene3D" id="3.60.20.10">
    <property type="entry name" value="Glutamine Phosphoribosylpyrophosphate, subunit 1, domain 1"/>
    <property type="match status" value="1"/>
</dbReference>
<dbReference type="GO" id="GO:0008233">
    <property type="term" value="F:peptidase activity"/>
    <property type="evidence" value="ECO:0007669"/>
    <property type="project" value="UniProtKB-KW"/>
</dbReference>
<evidence type="ECO:0000256" key="2">
    <source>
        <dbReference type="ARBA" id="ARBA00022670"/>
    </source>
</evidence>
<evidence type="ECO:0000256" key="4">
    <source>
        <dbReference type="SAM" id="SignalP"/>
    </source>
</evidence>
<name>A0AAD9DIB6_9STRA</name>